<evidence type="ECO:0000313" key="6">
    <source>
        <dbReference type="EMBL" id="MFF3569155.1"/>
    </source>
</evidence>
<dbReference type="SUPFAM" id="SSF51679">
    <property type="entry name" value="Bacterial luciferase-like"/>
    <property type="match status" value="1"/>
</dbReference>
<dbReference type="GO" id="GO:0016491">
    <property type="term" value="F:oxidoreductase activity"/>
    <property type="evidence" value="ECO:0007669"/>
    <property type="project" value="UniProtKB-KW"/>
</dbReference>
<dbReference type="InterPro" id="IPR019921">
    <property type="entry name" value="Lucif-like_OxRdtase_Rv2161c"/>
</dbReference>
<evidence type="ECO:0000256" key="4">
    <source>
        <dbReference type="ARBA" id="ARBA00023033"/>
    </source>
</evidence>
<dbReference type="PANTHER" id="PTHR42847">
    <property type="entry name" value="ALKANESULFONATE MONOOXYGENASE"/>
    <property type="match status" value="1"/>
</dbReference>
<dbReference type="Gene3D" id="3.20.20.30">
    <property type="entry name" value="Luciferase-like domain"/>
    <property type="match status" value="1"/>
</dbReference>
<dbReference type="RefSeq" id="WP_387403905.1">
    <property type="nucleotide sequence ID" value="NZ_JBIAQY010000004.1"/>
</dbReference>
<dbReference type="EC" id="1.-.-.-" evidence="6"/>
<dbReference type="Pfam" id="PF00296">
    <property type="entry name" value="Bac_luciferase"/>
    <property type="match status" value="1"/>
</dbReference>
<evidence type="ECO:0000256" key="3">
    <source>
        <dbReference type="ARBA" id="ARBA00023002"/>
    </source>
</evidence>
<accession>A0ABW6RYQ1</accession>
<protein>
    <submittedName>
        <fullName evidence="6">LLM class F420-dependent oxidoreductase</fullName>
        <ecNumber evidence="6">1.-.-.-</ecNumber>
    </submittedName>
</protein>
<dbReference type="InterPro" id="IPR036661">
    <property type="entry name" value="Luciferase-like_sf"/>
</dbReference>
<dbReference type="Proteomes" id="UP001601992">
    <property type="component" value="Unassembled WGS sequence"/>
</dbReference>
<evidence type="ECO:0000259" key="5">
    <source>
        <dbReference type="Pfam" id="PF00296"/>
    </source>
</evidence>
<reference evidence="6 7" key="1">
    <citation type="submission" date="2024-10" db="EMBL/GenBank/DDBJ databases">
        <title>The Natural Products Discovery Center: Release of the First 8490 Sequenced Strains for Exploring Actinobacteria Biosynthetic Diversity.</title>
        <authorList>
            <person name="Kalkreuter E."/>
            <person name="Kautsar S.A."/>
            <person name="Yang D."/>
            <person name="Bader C.D."/>
            <person name="Teijaro C.N."/>
            <person name="Fluegel L."/>
            <person name="Davis C.M."/>
            <person name="Simpson J.R."/>
            <person name="Lauterbach L."/>
            <person name="Steele A.D."/>
            <person name="Gui C."/>
            <person name="Meng S."/>
            <person name="Li G."/>
            <person name="Viehrig K."/>
            <person name="Ye F."/>
            <person name="Su P."/>
            <person name="Kiefer A.F."/>
            <person name="Nichols A."/>
            <person name="Cepeda A.J."/>
            <person name="Yan W."/>
            <person name="Fan B."/>
            <person name="Jiang Y."/>
            <person name="Adhikari A."/>
            <person name="Zheng C.-J."/>
            <person name="Schuster L."/>
            <person name="Cowan T.M."/>
            <person name="Smanski M.J."/>
            <person name="Chevrette M.G."/>
            <person name="De Carvalho L.P.S."/>
            <person name="Shen B."/>
        </authorList>
    </citation>
    <scope>NUCLEOTIDE SEQUENCE [LARGE SCALE GENOMIC DNA]</scope>
    <source>
        <strain evidence="6 7">NPDC002593</strain>
    </source>
</reference>
<comment type="caution">
    <text evidence="6">The sequence shown here is derived from an EMBL/GenBank/DDBJ whole genome shotgun (WGS) entry which is preliminary data.</text>
</comment>
<gene>
    <name evidence="6" type="ORF">ACFYXQ_15385</name>
</gene>
<evidence type="ECO:0000256" key="2">
    <source>
        <dbReference type="ARBA" id="ARBA00022643"/>
    </source>
</evidence>
<name>A0ABW6RYQ1_9NOCA</name>
<evidence type="ECO:0000313" key="7">
    <source>
        <dbReference type="Proteomes" id="UP001601992"/>
    </source>
</evidence>
<dbReference type="InterPro" id="IPR050172">
    <property type="entry name" value="SsuD_RutA_monooxygenase"/>
</dbReference>
<keyword evidence="7" id="KW-1185">Reference proteome</keyword>
<keyword evidence="1" id="KW-0285">Flavoprotein</keyword>
<organism evidence="6 7">
    <name type="scientific">Nocardia jiangxiensis</name>
    <dbReference type="NCBI Taxonomy" id="282685"/>
    <lineage>
        <taxon>Bacteria</taxon>
        <taxon>Bacillati</taxon>
        <taxon>Actinomycetota</taxon>
        <taxon>Actinomycetes</taxon>
        <taxon>Mycobacteriales</taxon>
        <taxon>Nocardiaceae</taxon>
        <taxon>Nocardia</taxon>
    </lineage>
</organism>
<dbReference type="NCBIfam" id="TIGR03619">
    <property type="entry name" value="F420_Rv2161c"/>
    <property type="match status" value="1"/>
</dbReference>
<dbReference type="EMBL" id="JBIAQY010000004">
    <property type="protein sequence ID" value="MFF3569155.1"/>
    <property type="molecule type" value="Genomic_DNA"/>
</dbReference>
<dbReference type="InterPro" id="IPR011251">
    <property type="entry name" value="Luciferase-like_dom"/>
</dbReference>
<keyword evidence="2" id="KW-0288">FMN</keyword>
<feature type="domain" description="Luciferase-like" evidence="5">
    <location>
        <begin position="5"/>
        <end position="244"/>
    </location>
</feature>
<keyword evidence="4" id="KW-0503">Monooxygenase</keyword>
<evidence type="ECO:0000256" key="1">
    <source>
        <dbReference type="ARBA" id="ARBA00022630"/>
    </source>
</evidence>
<sequence>MRFSLGLPTDRVDRPDEFLTAAAVAEVTWAAEKAGFDAVAVTDHPFPQDKWLARGGHQALDPMVALSFAAARSERIRLLTNVFVLPYRNPFLTARAVASLDVLSGGRVILGAAVGYLRSEFAALGVDYEDRGERTDRALELMKKAWAGDSVTVTAPPHVVQEHTMRPQPVQRPHPPIWFGGNSKRAIERTVRYGNGWMPIPQSANAVKLTRTPAIESIDDLAGRVELLRETADAAGRADPIDVCFVPFGLAMTDSPDPGEYEAVGEQIDAYSKAGVTWLSVPMRAARRDELLSAIEDFGTNVIGPAKRR</sequence>
<proteinExistence type="predicted"/>
<keyword evidence="3 6" id="KW-0560">Oxidoreductase</keyword>
<dbReference type="PANTHER" id="PTHR42847:SF4">
    <property type="entry name" value="ALKANESULFONATE MONOOXYGENASE-RELATED"/>
    <property type="match status" value="1"/>
</dbReference>